<organism evidence="1 2">
    <name type="scientific">Danaus plexippus plexippus</name>
    <dbReference type="NCBI Taxonomy" id="278856"/>
    <lineage>
        <taxon>Eukaryota</taxon>
        <taxon>Metazoa</taxon>
        <taxon>Ecdysozoa</taxon>
        <taxon>Arthropoda</taxon>
        <taxon>Hexapoda</taxon>
        <taxon>Insecta</taxon>
        <taxon>Pterygota</taxon>
        <taxon>Neoptera</taxon>
        <taxon>Endopterygota</taxon>
        <taxon>Lepidoptera</taxon>
        <taxon>Glossata</taxon>
        <taxon>Ditrysia</taxon>
        <taxon>Papilionoidea</taxon>
        <taxon>Nymphalidae</taxon>
        <taxon>Danainae</taxon>
        <taxon>Danaini</taxon>
        <taxon>Danaina</taxon>
        <taxon>Danaus</taxon>
        <taxon>Danaus</taxon>
    </lineage>
</organism>
<dbReference type="eggNOG" id="KOG1987">
    <property type="taxonomic scope" value="Eukaryota"/>
</dbReference>
<dbReference type="EMBL" id="AGBW02009681">
    <property type="protein sequence ID" value="OWR50133.1"/>
    <property type="molecule type" value="Genomic_DNA"/>
</dbReference>
<dbReference type="STRING" id="278856.A0A212F8T8"/>
<dbReference type="KEGG" id="dpl:KGM_208783"/>
<dbReference type="SMART" id="SM00225">
    <property type="entry name" value="BTB"/>
    <property type="match status" value="1"/>
</dbReference>
<accession>A0A212F8T8</accession>
<dbReference type="SUPFAM" id="SSF54695">
    <property type="entry name" value="POZ domain"/>
    <property type="match status" value="1"/>
</dbReference>
<sequence>MRKFFKLADKEIIFGHKICQTHEAKYLCIEELYQKFYRPNCYDVGGTYINDVPDFWFVYKTEIVGKLFLFHLYVTKRQTCSFIVSVSCTSDIICAPKQNAAFLPSKLEKFPFNGLNTQGYVTTYSFTEVDVDILKGKKLYIPVSFSTDKPLSALAETMKENHNYKYLLHDPVGSDFIIESADGYKFNVHRSLLCANSEVFRAMLKDETAESLNGYVKMVDINKDDLKDIIEFMYTGTIENLLECNFFNIFILCNQYDLQGLKELAESALIFQINDDNVIETLSLADLHNSEAVKLAAMKYIKMNKILVNSDVLDELNNVELVKEICEFLLI</sequence>
<dbReference type="Pfam" id="PF00651">
    <property type="entry name" value="BTB"/>
    <property type="match status" value="1"/>
</dbReference>
<reference evidence="1 2" key="1">
    <citation type="journal article" date="2011" name="Cell">
        <title>The monarch butterfly genome yields insights into long-distance migration.</title>
        <authorList>
            <person name="Zhan S."/>
            <person name="Merlin C."/>
            <person name="Boore J.L."/>
            <person name="Reppert S.M."/>
        </authorList>
    </citation>
    <scope>NUCLEOTIDE SEQUENCE [LARGE SCALE GENOMIC DNA]</scope>
    <source>
        <strain evidence="1">F-2</strain>
    </source>
</reference>
<evidence type="ECO:0000313" key="1">
    <source>
        <dbReference type="EMBL" id="OWR50133.1"/>
    </source>
</evidence>
<dbReference type="Gene3D" id="3.30.710.10">
    <property type="entry name" value="Potassium Channel Kv1.1, Chain A"/>
    <property type="match status" value="1"/>
</dbReference>
<dbReference type="InterPro" id="IPR000210">
    <property type="entry name" value="BTB/POZ_dom"/>
</dbReference>
<dbReference type="PROSITE" id="PS50097">
    <property type="entry name" value="BTB"/>
    <property type="match status" value="1"/>
</dbReference>
<dbReference type="InterPro" id="IPR011333">
    <property type="entry name" value="SKP1/BTB/POZ_sf"/>
</dbReference>
<protein>
    <submittedName>
        <fullName evidence="1">TDPOZ-T2 protein</fullName>
    </submittedName>
</protein>
<proteinExistence type="predicted"/>
<gene>
    <name evidence="1" type="ORF">KGM_208783</name>
</gene>
<dbReference type="AlphaFoldDB" id="A0A212F8T8"/>
<dbReference type="OrthoDB" id="684045at2759"/>
<dbReference type="Proteomes" id="UP000007151">
    <property type="component" value="Unassembled WGS sequence"/>
</dbReference>
<name>A0A212F8T8_DANPL</name>
<keyword evidence="2" id="KW-1185">Reference proteome</keyword>
<dbReference type="Gene3D" id="6.10.250.3030">
    <property type="match status" value="1"/>
</dbReference>
<comment type="caution">
    <text evidence="1">The sequence shown here is derived from an EMBL/GenBank/DDBJ whole genome shotgun (WGS) entry which is preliminary data.</text>
</comment>
<dbReference type="CDD" id="cd18186">
    <property type="entry name" value="BTB_POZ_ZBTB_KLHL-like"/>
    <property type="match status" value="1"/>
</dbReference>
<dbReference type="PANTHER" id="PTHR24413">
    <property type="entry name" value="SPECKLE-TYPE POZ PROTEIN"/>
    <property type="match status" value="1"/>
</dbReference>
<evidence type="ECO:0000313" key="2">
    <source>
        <dbReference type="Proteomes" id="UP000007151"/>
    </source>
</evidence>